<organism evidence="2 3">
    <name type="scientific">Gulosibacter bifidus</name>
    <dbReference type="NCBI Taxonomy" id="272239"/>
    <lineage>
        <taxon>Bacteria</taxon>
        <taxon>Bacillati</taxon>
        <taxon>Actinomycetota</taxon>
        <taxon>Actinomycetes</taxon>
        <taxon>Micrococcales</taxon>
        <taxon>Microbacteriaceae</taxon>
        <taxon>Gulosibacter</taxon>
    </lineage>
</organism>
<sequence length="536" mass="56643">MAKSAIVSIRLVGDAESARKALNQTATAAEKFQAGINKAAGYASLGFAAISAASLSWIDSASEAEQAQGALAATFGDQTAAMQANAEAAAESVGLASSEYAQMSAVIGSQLKNLGVDQANLGAETDNLIRLGADLAAQFGGTTADAVGALGSLLRGERDPIERYGVSIKQATIDAKVAELGLDGLTGAAKTAAERQATLALLTEQTASAQGAFSRESDTAAGAQQRANAEFENAKAALGAGFLPAVSAAANWAKGFATWAKDNPQLVAGIVVALGTLALAIMGVAAVTTIMNATWLASPVTWITLGIVAAIGLVVAAIVWLTQNWDAAMAWLQKTGQDLANGWQGMWQDIGKWWQELWNGIGNNWASFWNDVGNNWSGFWRDVGNNWSNFWNDIVAGWQGMWRDIIDWLVDSWNNFASFWADIWNGMFGWVNDVAGHVNDALGWIGNLSVSTEATANINHAYTAAAYDAARPMTFYLAAFEPPRPLAASFANAAAPSARHATYNINVTGATDREAAAREIRDMIADLERSEGRRQW</sequence>
<evidence type="ECO:0000313" key="2">
    <source>
        <dbReference type="EMBL" id="MFD2674987.1"/>
    </source>
</evidence>
<reference evidence="3" key="1">
    <citation type="journal article" date="2019" name="Int. J. Syst. Evol. Microbiol.">
        <title>The Global Catalogue of Microorganisms (GCM) 10K type strain sequencing project: providing services to taxonomists for standard genome sequencing and annotation.</title>
        <authorList>
            <consortium name="The Broad Institute Genomics Platform"/>
            <consortium name="The Broad Institute Genome Sequencing Center for Infectious Disease"/>
            <person name="Wu L."/>
            <person name="Ma J."/>
        </authorList>
    </citation>
    <scope>NUCLEOTIDE SEQUENCE [LARGE SCALE GENOMIC DNA]</scope>
    <source>
        <strain evidence="3">TISTR 1511</strain>
    </source>
</reference>
<dbReference type="RefSeq" id="WP_066057107.1">
    <property type="nucleotide sequence ID" value="NZ_JBHUNF010000004.1"/>
</dbReference>
<gene>
    <name evidence="2" type="ORF">ACFSUQ_06725</name>
</gene>
<proteinExistence type="predicted"/>
<keyword evidence="1" id="KW-0812">Transmembrane</keyword>
<name>A0ABW5RIT5_9MICO</name>
<dbReference type="Gene3D" id="1.20.120.20">
    <property type="entry name" value="Apolipoprotein"/>
    <property type="match status" value="1"/>
</dbReference>
<feature type="transmembrane region" description="Helical" evidence="1">
    <location>
        <begin position="266"/>
        <end position="288"/>
    </location>
</feature>
<accession>A0ABW5RIT5</accession>
<dbReference type="EMBL" id="JBHUNF010000004">
    <property type="protein sequence ID" value="MFD2674987.1"/>
    <property type="molecule type" value="Genomic_DNA"/>
</dbReference>
<keyword evidence="1" id="KW-1133">Transmembrane helix</keyword>
<protein>
    <recommendedName>
        <fullName evidence="4">Tape measure protein</fullName>
    </recommendedName>
</protein>
<keyword evidence="1" id="KW-0472">Membrane</keyword>
<comment type="caution">
    <text evidence="2">The sequence shown here is derived from an EMBL/GenBank/DDBJ whole genome shotgun (WGS) entry which is preliminary data.</text>
</comment>
<keyword evidence="3" id="KW-1185">Reference proteome</keyword>
<evidence type="ECO:0000313" key="3">
    <source>
        <dbReference type="Proteomes" id="UP001597453"/>
    </source>
</evidence>
<evidence type="ECO:0000256" key="1">
    <source>
        <dbReference type="SAM" id="Phobius"/>
    </source>
</evidence>
<evidence type="ECO:0008006" key="4">
    <source>
        <dbReference type="Google" id="ProtNLM"/>
    </source>
</evidence>
<feature type="transmembrane region" description="Helical" evidence="1">
    <location>
        <begin position="300"/>
        <end position="321"/>
    </location>
</feature>
<dbReference type="Proteomes" id="UP001597453">
    <property type="component" value="Unassembled WGS sequence"/>
</dbReference>